<gene>
    <name evidence="2" type="ORF">SHKM778_10690</name>
</gene>
<feature type="compositionally biased region" description="Gly residues" evidence="1">
    <location>
        <begin position="75"/>
        <end position="91"/>
    </location>
</feature>
<feature type="region of interest" description="Disordered" evidence="1">
    <location>
        <begin position="44"/>
        <end position="131"/>
    </location>
</feature>
<reference evidence="2" key="2">
    <citation type="submission" date="2024-07" db="EMBL/GenBank/DDBJ databases">
        <title>Streptomyces haneummycinica sp. nov., a new antibiotic-producing actinobacterium isolated from marine sediment.</title>
        <authorList>
            <person name="Uemura M."/>
            <person name="Hamada M."/>
            <person name="Hirano S."/>
            <person name="Kobayashi K."/>
            <person name="Ohshiro T."/>
            <person name="Kobayashi T."/>
            <person name="Terahara T."/>
        </authorList>
    </citation>
    <scope>NUCLEOTIDE SEQUENCE</scope>
    <source>
        <strain evidence="2">KM77-8</strain>
    </source>
</reference>
<accession>A0AAT9HB71</accession>
<name>A0AAT9HB71_9ACTN</name>
<protein>
    <recommendedName>
        <fullName evidence="3">BatC protein</fullName>
    </recommendedName>
</protein>
<dbReference type="AlphaFoldDB" id="A0AAT9HB71"/>
<organism evidence="2">
    <name type="scientific">Streptomyces haneummycinicus</name>
    <dbReference type="NCBI Taxonomy" id="3074435"/>
    <lineage>
        <taxon>Bacteria</taxon>
        <taxon>Bacillati</taxon>
        <taxon>Actinomycetota</taxon>
        <taxon>Actinomycetes</taxon>
        <taxon>Kitasatosporales</taxon>
        <taxon>Streptomycetaceae</taxon>
        <taxon>Streptomyces</taxon>
    </lineage>
</organism>
<reference evidence="2" key="1">
    <citation type="submission" date="2024-06" db="EMBL/GenBank/DDBJ databases">
        <authorList>
            <consortium name="consrtm"/>
            <person name="Uemura M."/>
            <person name="Terahara T."/>
        </authorList>
    </citation>
    <scope>NUCLEOTIDE SEQUENCE</scope>
    <source>
        <strain evidence="2">KM77-8</strain>
    </source>
</reference>
<evidence type="ECO:0000256" key="1">
    <source>
        <dbReference type="SAM" id="MobiDB-lite"/>
    </source>
</evidence>
<dbReference type="EMBL" id="AP035768">
    <property type="protein sequence ID" value="BFO14681.1"/>
    <property type="molecule type" value="Genomic_DNA"/>
</dbReference>
<proteinExistence type="predicted"/>
<evidence type="ECO:0008006" key="3">
    <source>
        <dbReference type="Google" id="ProtNLM"/>
    </source>
</evidence>
<evidence type="ECO:0000313" key="2">
    <source>
        <dbReference type="EMBL" id="BFO14681.1"/>
    </source>
</evidence>
<sequence>MDEGGVEGLVDGGVEALVGGAGVGEDDVGVLAAEFEGHLLHGRRGGLGDLGAADQSAGEGDEVDAGVFGEPGADGVAGSGDDVGGPGGQSGLGQQVDEGDRAERGDLAGLDDEGVAGRECRGDLPTGLEQG</sequence>